<sequence>MACVHACAALARVNKRPEDFCHKWLTMDAYRDTYAHYVNPLPRQSLWKKSEYNRPQVLRKKKKTGPLTKKRRKNADEDNGGSKKSKVTRTLKRQLKPFTCRYCLQKGHTKSSCPKKRATDVAQAFADAVAVAAAAKAKPNAQENAVQAPTQAPPDAPAQAPPEAPSQAAPEVPAQAPAPVDGQVVEIDLSQPNYSDAQQSQHNPPARPSKLQTRRRSSTLPSGSVTMDPLQGASSATSFRLANFLKFVPTPGFKPPRKKK</sequence>
<feature type="compositionally biased region" description="Polar residues" evidence="1">
    <location>
        <begin position="190"/>
        <end position="203"/>
    </location>
</feature>
<feature type="region of interest" description="Disordered" evidence="1">
    <location>
        <begin position="140"/>
        <end position="231"/>
    </location>
</feature>
<reference evidence="2 3" key="1">
    <citation type="submission" date="2019-01" db="EMBL/GenBank/DDBJ databases">
        <title>Sequencing of cultivated peanut Arachis hypogaea provides insights into genome evolution and oil improvement.</title>
        <authorList>
            <person name="Chen X."/>
        </authorList>
    </citation>
    <scope>NUCLEOTIDE SEQUENCE [LARGE SCALE GENOMIC DNA]</scope>
    <source>
        <strain evidence="3">cv. Fuhuasheng</strain>
        <tissue evidence="2">Leaves</tissue>
    </source>
</reference>
<protein>
    <recommendedName>
        <fullName evidence="4">CCHC-type domain-containing protein</fullName>
    </recommendedName>
</protein>
<dbReference type="SUPFAM" id="SSF57756">
    <property type="entry name" value="Retrovirus zinc finger-like domains"/>
    <property type="match status" value="1"/>
</dbReference>
<accession>A0A445ALE7</accession>
<feature type="region of interest" description="Disordered" evidence="1">
    <location>
        <begin position="53"/>
        <end position="90"/>
    </location>
</feature>
<gene>
    <name evidence="2" type="ORF">Ahy_B02g061609</name>
</gene>
<evidence type="ECO:0000313" key="3">
    <source>
        <dbReference type="Proteomes" id="UP000289738"/>
    </source>
</evidence>
<dbReference type="GO" id="GO:0008270">
    <property type="term" value="F:zinc ion binding"/>
    <property type="evidence" value="ECO:0007669"/>
    <property type="project" value="InterPro"/>
</dbReference>
<name>A0A445ALE7_ARAHY</name>
<evidence type="ECO:0000256" key="1">
    <source>
        <dbReference type="SAM" id="MobiDB-lite"/>
    </source>
</evidence>
<feature type="compositionally biased region" description="Basic residues" evidence="1">
    <location>
        <begin position="57"/>
        <end position="73"/>
    </location>
</feature>
<dbReference type="GO" id="GO:0003676">
    <property type="term" value="F:nucleic acid binding"/>
    <property type="evidence" value="ECO:0007669"/>
    <property type="project" value="InterPro"/>
</dbReference>
<dbReference type="Proteomes" id="UP000289738">
    <property type="component" value="Chromosome B02"/>
</dbReference>
<feature type="compositionally biased region" description="Low complexity" evidence="1">
    <location>
        <begin position="140"/>
        <end position="150"/>
    </location>
</feature>
<keyword evidence="3" id="KW-1185">Reference proteome</keyword>
<comment type="caution">
    <text evidence="2">The sequence shown here is derived from an EMBL/GenBank/DDBJ whole genome shotgun (WGS) entry which is preliminary data.</text>
</comment>
<evidence type="ECO:0008006" key="4">
    <source>
        <dbReference type="Google" id="ProtNLM"/>
    </source>
</evidence>
<dbReference type="EMBL" id="SDMP01000012">
    <property type="protein sequence ID" value="RYR27271.1"/>
    <property type="molecule type" value="Genomic_DNA"/>
</dbReference>
<feature type="compositionally biased region" description="Low complexity" evidence="1">
    <location>
        <begin position="165"/>
        <end position="179"/>
    </location>
</feature>
<evidence type="ECO:0000313" key="2">
    <source>
        <dbReference type="EMBL" id="RYR27271.1"/>
    </source>
</evidence>
<feature type="compositionally biased region" description="Pro residues" evidence="1">
    <location>
        <begin position="151"/>
        <end position="164"/>
    </location>
</feature>
<dbReference type="InterPro" id="IPR036875">
    <property type="entry name" value="Znf_CCHC_sf"/>
</dbReference>
<organism evidence="2 3">
    <name type="scientific">Arachis hypogaea</name>
    <name type="common">Peanut</name>
    <dbReference type="NCBI Taxonomy" id="3818"/>
    <lineage>
        <taxon>Eukaryota</taxon>
        <taxon>Viridiplantae</taxon>
        <taxon>Streptophyta</taxon>
        <taxon>Embryophyta</taxon>
        <taxon>Tracheophyta</taxon>
        <taxon>Spermatophyta</taxon>
        <taxon>Magnoliopsida</taxon>
        <taxon>eudicotyledons</taxon>
        <taxon>Gunneridae</taxon>
        <taxon>Pentapetalae</taxon>
        <taxon>rosids</taxon>
        <taxon>fabids</taxon>
        <taxon>Fabales</taxon>
        <taxon>Fabaceae</taxon>
        <taxon>Papilionoideae</taxon>
        <taxon>50 kb inversion clade</taxon>
        <taxon>dalbergioids sensu lato</taxon>
        <taxon>Dalbergieae</taxon>
        <taxon>Pterocarpus clade</taxon>
        <taxon>Arachis</taxon>
    </lineage>
</organism>
<proteinExistence type="predicted"/>
<dbReference type="AlphaFoldDB" id="A0A445ALE7"/>